<keyword evidence="2 3" id="KW-0378">Hydrolase</keyword>
<dbReference type="NCBIfam" id="TIGR00172">
    <property type="entry name" value="maf"/>
    <property type="match status" value="1"/>
</dbReference>
<sequence>MFFETNETLILASASSRRKELLGRLGMPFTVHASNAEERPIENGEKPETYASVLSSIKASAIYEDHPKSLIIGADTVVALDGKVYPKPKSVAQAAEFLEELSGRTHSVITGVTILREGAVTHFTSITEVTFRTLDHALIQAYAATGDPLDKAGGYGIQTAGGLLVKEISGDYDNVVGLPIAELADKMRASGLIWLKGDER</sequence>
<protein>
    <recommendedName>
        <fullName evidence="3">dTTP/UTP pyrophosphatase</fullName>
        <shortName evidence="3">dTTPase/UTPase</shortName>
        <ecNumber evidence="3">3.6.1.9</ecNumber>
    </recommendedName>
    <alternativeName>
        <fullName evidence="3">Nucleoside triphosphate pyrophosphatase</fullName>
    </alternativeName>
    <alternativeName>
        <fullName evidence="3">Nucleotide pyrophosphatase</fullName>
        <shortName evidence="3">Nucleotide PPase</shortName>
    </alternativeName>
</protein>
<dbReference type="HAMAP" id="MF_00528">
    <property type="entry name" value="Maf"/>
    <property type="match status" value="1"/>
</dbReference>
<dbReference type="EC" id="3.6.1.9" evidence="3"/>
<accession>A0ABZ0KS96</accession>
<dbReference type="EMBL" id="CP116341">
    <property type="protein sequence ID" value="WOV82935.1"/>
    <property type="molecule type" value="Genomic_DNA"/>
</dbReference>
<dbReference type="PIRSF" id="PIRSF006305">
    <property type="entry name" value="Maf"/>
    <property type="match status" value="1"/>
</dbReference>
<evidence type="ECO:0000313" key="5">
    <source>
        <dbReference type="Proteomes" id="UP001303532"/>
    </source>
</evidence>
<keyword evidence="5" id="KW-1185">Reference proteome</keyword>
<dbReference type="CDD" id="cd00555">
    <property type="entry name" value="Maf"/>
    <property type="match status" value="1"/>
</dbReference>
<proteinExistence type="inferred from homology"/>
<comment type="function">
    <text evidence="3">Nucleoside triphosphate pyrophosphatase that hydrolyzes dTTP and UTP. May have a dual role in cell division arrest and in preventing the incorporation of modified nucleotides into cellular nucleic acids.</text>
</comment>
<dbReference type="Gene3D" id="3.90.950.10">
    <property type="match status" value="1"/>
</dbReference>
<evidence type="ECO:0000256" key="2">
    <source>
        <dbReference type="ARBA" id="ARBA00022801"/>
    </source>
</evidence>
<comment type="caution">
    <text evidence="3">Lacks conserved residue(s) required for the propagation of feature annotation.</text>
</comment>
<dbReference type="PANTHER" id="PTHR43213:SF5">
    <property type="entry name" value="BIFUNCTIONAL DTTP_UTP PYROPHOSPHATASE_METHYLTRANSFERASE PROTEIN-RELATED"/>
    <property type="match status" value="1"/>
</dbReference>
<dbReference type="Proteomes" id="UP001303532">
    <property type="component" value="Chromosome"/>
</dbReference>
<keyword evidence="3" id="KW-0963">Cytoplasm</keyword>
<reference evidence="4 5" key="1">
    <citation type="submission" date="2023-01" db="EMBL/GenBank/DDBJ databases">
        <title>Sporosarcina sp. nov., isolated from Korean tranditional fermented seafood 'Jeotgal'.</title>
        <authorList>
            <person name="Yang A.-I."/>
        </authorList>
    </citation>
    <scope>NUCLEOTIDE SEQUENCE [LARGE SCALE GENOMIC DNA]</scope>
    <source>
        <strain evidence="4 5">B2O-1</strain>
    </source>
</reference>
<evidence type="ECO:0000256" key="1">
    <source>
        <dbReference type="ARBA" id="ARBA00001968"/>
    </source>
</evidence>
<dbReference type="RefSeq" id="WP_323690607.1">
    <property type="nucleotide sequence ID" value="NZ_CP116341.1"/>
</dbReference>
<feature type="site" description="Important for substrate specificity" evidence="3">
    <location>
        <position position="76"/>
    </location>
</feature>
<dbReference type="InterPro" id="IPR003697">
    <property type="entry name" value="Maf-like"/>
</dbReference>
<dbReference type="InterPro" id="IPR029001">
    <property type="entry name" value="ITPase-like_fam"/>
</dbReference>
<feature type="site" description="Important for substrate specificity" evidence="3">
    <location>
        <position position="17"/>
    </location>
</feature>
<comment type="cofactor">
    <cofactor evidence="1 3">
        <name>a divalent metal cation</name>
        <dbReference type="ChEBI" id="CHEBI:60240"/>
    </cofactor>
</comment>
<comment type="catalytic activity">
    <reaction evidence="3">
        <text>UTP + H2O = UMP + diphosphate + H(+)</text>
        <dbReference type="Rhea" id="RHEA:29395"/>
        <dbReference type="ChEBI" id="CHEBI:15377"/>
        <dbReference type="ChEBI" id="CHEBI:15378"/>
        <dbReference type="ChEBI" id="CHEBI:33019"/>
        <dbReference type="ChEBI" id="CHEBI:46398"/>
        <dbReference type="ChEBI" id="CHEBI:57865"/>
        <dbReference type="EC" id="3.6.1.9"/>
    </reaction>
</comment>
<feature type="active site" description="Proton acceptor" evidence="3">
    <location>
        <position position="75"/>
    </location>
</feature>
<keyword evidence="3" id="KW-0546">Nucleotide metabolism</keyword>
<dbReference type="SUPFAM" id="SSF52972">
    <property type="entry name" value="ITPase-like"/>
    <property type="match status" value="1"/>
</dbReference>
<evidence type="ECO:0000256" key="3">
    <source>
        <dbReference type="HAMAP-Rule" id="MF_00528"/>
    </source>
</evidence>
<gene>
    <name evidence="4" type="ORF">PGH26_08255</name>
</gene>
<dbReference type="PANTHER" id="PTHR43213">
    <property type="entry name" value="BIFUNCTIONAL DTTP/UTP PYROPHOSPHATASE/METHYLTRANSFERASE PROTEIN-RELATED"/>
    <property type="match status" value="1"/>
</dbReference>
<comment type="catalytic activity">
    <reaction evidence="3">
        <text>dTTP + H2O = dTMP + diphosphate + H(+)</text>
        <dbReference type="Rhea" id="RHEA:28534"/>
        <dbReference type="ChEBI" id="CHEBI:15377"/>
        <dbReference type="ChEBI" id="CHEBI:15378"/>
        <dbReference type="ChEBI" id="CHEBI:33019"/>
        <dbReference type="ChEBI" id="CHEBI:37568"/>
        <dbReference type="ChEBI" id="CHEBI:63528"/>
        <dbReference type="EC" id="3.6.1.9"/>
    </reaction>
</comment>
<name>A0ABZ0KS96_9BACL</name>
<feature type="site" description="Important for substrate specificity" evidence="3">
    <location>
        <position position="158"/>
    </location>
</feature>
<comment type="similarity">
    <text evidence="3">Belongs to the Maf family. YhdE subfamily.</text>
</comment>
<evidence type="ECO:0000313" key="4">
    <source>
        <dbReference type="EMBL" id="WOV82935.1"/>
    </source>
</evidence>
<organism evidence="4 5">
    <name type="scientific">Sporosarcina jeotgali</name>
    <dbReference type="NCBI Taxonomy" id="3020056"/>
    <lineage>
        <taxon>Bacteria</taxon>
        <taxon>Bacillati</taxon>
        <taxon>Bacillota</taxon>
        <taxon>Bacilli</taxon>
        <taxon>Bacillales</taxon>
        <taxon>Caryophanaceae</taxon>
        <taxon>Sporosarcina</taxon>
    </lineage>
</organism>
<comment type="subcellular location">
    <subcellularLocation>
        <location evidence="3">Cytoplasm</location>
    </subcellularLocation>
</comment>
<dbReference type="Pfam" id="PF02545">
    <property type="entry name" value="Maf"/>
    <property type="match status" value="1"/>
</dbReference>